<reference evidence="1" key="2">
    <citation type="journal article" date="2023" name="IMA Fungus">
        <title>Comparative genomic study of the Penicillium genus elucidates a diverse pangenome and 15 lateral gene transfer events.</title>
        <authorList>
            <person name="Petersen C."/>
            <person name="Sorensen T."/>
            <person name="Nielsen M.R."/>
            <person name="Sondergaard T.E."/>
            <person name="Sorensen J.L."/>
            <person name="Fitzpatrick D.A."/>
            <person name="Frisvad J.C."/>
            <person name="Nielsen K.L."/>
        </authorList>
    </citation>
    <scope>NUCLEOTIDE SEQUENCE</scope>
    <source>
        <strain evidence="1">IBT 35673</strain>
    </source>
</reference>
<feature type="non-terminal residue" evidence="1">
    <location>
        <position position="1"/>
    </location>
</feature>
<name>A0A9W9UGN2_PENBR</name>
<evidence type="ECO:0000313" key="2">
    <source>
        <dbReference type="Proteomes" id="UP001147695"/>
    </source>
</evidence>
<sequence length="508" mass="58596">LIHHPTISSLASTFPAEIWLIIIKHLQQEKASSQHLSRLSRTCRAFYEEIEPLLYETIILKWRKNSKLLAETLQRRPQLKALVKELRHEHEMGISLTNFSKPFYKQLTSMENLETLIFNPKWTTIRCSGVRLFPEPKQDRWRSEAEDLLRGLLLVDVWSHDVGDDWHGQINEFLSKTHGIGFPVGSEVDIIQAVFDLTGNSVDEWEATLDDRLAFCDISPDIKPEVFSSLRVCHLGTNTTLDPYVNFRPFMFSPTIFRLRPRLKELCMTGIKFSHEWDDMDINEPEQKSALENLTMLNCELSINDSHDLFSHARGLKRLVFRGPAFASFFRVPESFRGGPIAYDIRTILGSSLESLDIDIYWGVPDGLRLRGGMPRLRKLTATTQTLFGSFDSEDQDIKDFIPESLEELVIRHEEGSHLPLASIYRTAESGQIAKLHTVVVQIGDFMRPDSYPYRVVVEWKDDFQCQGINLSAESVPYPLHIPRDEACSCENLSFYHRFPHHHKGLFR</sequence>
<reference evidence="1" key="1">
    <citation type="submission" date="2022-12" db="EMBL/GenBank/DDBJ databases">
        <authorList>
            <person name="Petersen C."/>
        </authorList>
    </citation>
    <scope>NUCLEOTIDE SEQUENCE</scope>
    <source>
        <strain evidence="1">IBT 35673</strain>
    </source>
</reference>
<protein>
    <recommendedName>
        <fullName evidence="3">F-box domain-containing protein</fullName>
    </recommendedName>
</protein>
<proteinExistence type="predicted"/>
<comment type="caution">
    <text evidence="1">The sequence shown here is derived from an EMBL/GenBank/DDBJ whole genome shotgun (WGS) entry which is preliminary data.</text>
</comment>
<dbReference type="EMBL" id="JAPZBQ010000003">
    <property type="protein sequence ID" value="KAJ5339694.1"/>
    <property type="molecule type" value="Genomic_DNA"/>
</dbReference>
<accession>A0A9W9UGN2</accession>
<evidence type="ECO:0008006" key="3">
    <source>
        <dbReference type="Google" id="ProtNLM"/>
    </source>
</evidence>
<evidence type="ECO:0000313" key="1">
    <source>
        <dbReference type="EMBL" id="KAJ5339694.1"/>
    </source>
</evidence>
<organism evidence="1 2">
    <name type="scientific">Penicillium brevicompactum</name>
    <dbReference type="NCBI Taxonomy" id="5074"/>
    <lineage>
        <taxon>Eukaryota</taxon>
        <taxon>Fungi</taxon>
        <taxon>Dikarya</taxon>
        <taxon>Ascomycota</taxon>
        <taxon>Pezizomycotina</taxon>
        <taxon>Eurotiomycetes</taxon>
        <taxon>Eurotiomycetidae</taxon>
        <taxon>Eurotiales</taxon>
        <taxon>Aspergillaceae</taxon>
        <taxon>Penicillium</taxon>
    </lineage>
</organism>
<dbReference type="Proteomes" id="UP001147695">
    <property type="component" value="Unassembled WGS sequence"/>
</dbReference>
<dbReference type="AlphaFoldDB" id="A0A9W9UGN2"/>
<gene>
    <name evidence="1" type="ORF">N7452_006422</name>
</gene>